<gene>
    <name evidence="3" type="ORF">CANTEDRAFT_132957</name>
</gene>
<proteinExistence type="predicted"/>
<dbReference type="HOGENOM" id="CLU_032841_0_0_1"/>
<evidence type="ECO:0000313" key="4">
    <source>
        <dbReference type="Proteomes" id="UP000000707"/>
    </source>
</evidence>
<sequence>MTDTKKMASDSPAPAAPDLSYPKTVGASVPKASPTTSTSTRFYSLIERDNVKKIKSKRLQEVLRLDPVADTEEFKFLCKIYLPKRFQLNGDSGQQMKQLSAALPTFLPHSNDTTNISYPKLNFELHMFLSSIMVNYVTSWYLRKLNTDNMDFVQVVYSTLCEFIRDFAMRCSIILNSENLLDSIDDWSAILNDHIEGLVGENTIRIVEQQGGLPVVSEPTGDRTIIDQYLASQHVIFASDASKQKYFRVLVKNLLSTTFSSADDNLGPLNTQIGMNFVDIVVADLVLGKILNKLSTPDFCLSVISRIVGAVKAKLDDRLSSVKTTSQPKSIREKIKNSFSRSYKDVGYLTFWNDEGVDTDHNILENSVFRLLNTLTGFSDRKPLFAAIVSTVRSVIMSHSALSTKVNRIFKKYLFKGIVKSRLIHDDTLSKVISSLRTSVFNDDNPPVPQVELSATTIANDIYDLLTHKALPGNLFSYFKYKGESKTDTLHSIECTLRVFMAPVDSETNVPSTLNQWLWVKIIDNLVAKMYPELVEETQI</sequence>
<protein>
    <recommendedName>
        <fullName evidence="2">PXA domain-containing protein</fullName>
    </recommendedName>
</protein>
<evidence type="ECO:0000259" key="2">
    <source>
        <dbReference type="Pfam" id="PF02194"/>
    </source>
</evidence>
<feature type="region of interest" description="Disordered" evidence="1">
    <location>
        <begin position="1"/>
        <end position="37"/>
    </location>
</feature>
<dbReference type="Proteomes" id="UP000000707">
    <property type="component" value="Unassembled WGS sequence"/>
</dbReference>
<dbReference type="EMBL" id="GL996510">
    <property type="protein sequence ID" value="EGV66701.1"/>
    <property type="molecule type" value="Genomic_DNA"/>
</dbReference>
<dbReference type="STRING" id="590646.G3AX68"/>
<evidence type="ECO:0000256" key="1">
    <source>
        <dbReference type="SAM" id="MobiDB-lite"/>
    </source>
</evidence>
<dbReference type="InterPro" id="IPR003114">
    <property type="entry name" value="Phox_assoc"/>
</dbReference>
<evidence type="ECO:0000313" key="3">
    <source>
        <dbReference type="EMBL" id="EGV66701.1"/>
    </source>
</evidence>
<keyword evidence="4" id="KW-1185">Reference proteome</keyword>
<dbReference type="OrthoDB" id="5582218at2759"/>
<dbReference type="eggNOG" id="ENOG502RYUQ">
    <property type="taxonomic scope" value="Eukaryota"/>
</dbReference>
<reference evidence="3 4" key="1">
    <citation type="journal article" date="2011" name="Proc. Natl. Acad. Sci. U.S.A.">
        <title>Comparative genomics of xylose-fermenting fungi for enhanced biofuel production.</title>
        <authorList>
            <person name="Wohlbach D.J."/>
            <person name="Kuo A."/>
            <person name="Sato T.K."/>
            <person name="Potts K.M."/>
            <person name="Salamov A.A."/>
            <person name="LaButti K.M."/>
            <person name="Sun H."/>
            <person name="Clum A."/>
            <person name="Pangilinan J.L."/>
            <person name="Lindquist E.A."/>
            <person name="Lucas S."/>
            <person name="Lapidus A."/>
            <person name="Jin M."/>
            <person name="Gunawan C."/>
            <person name="Balan V."/>
            <person name="Dale B.E."/>
            <person name="Jeffries T.W."/>
            <person name="Zinkel R."/>
            <person name="Barry K.W."/>
            <person name="Grigoriev I.V."/>
            <person name="Gasch A.P."/>
        </authorList>
    </citation>
    <scope>NUCLEOTIDE SEQUENCE [LARGE SCALE GENOMIC DNA]</scope>
    <source>
        <strain evidence="4">ATCC 10573 / BCRC 21748 / CBS 615 / JCM 9827 / NBRC 10315 / NRRL Y-1498 / VKM Y-70</strain>
    </source>
</reference>
<feature type="compositionally biased region" description="Low complexity" evidence="1">
    <location>
        <begin position="9"/>
        <end position="18"/>
    </location>
</feature>
<feature type="domain" description="PXA" evidence="2">
    <location>
        <begin position="119"/>
        <end position="305"/>
    </location>
</feature>
<dbReference type="Pfam" id="PF02194">
    <property type="entry name" value="PXA"/>
    <property type="match status" value="1"/>
</dbReference>
<dbReference type="AlphaFoldDB" id="G3AX68"/>
<organism evidence="4">
    <name type="scientific">Candida tenuis (strain ATCC 10573 / BCRC 21748 / CBS 615 / JCM 9827 / NBRC 10315 / NRRL Y-1498 / VKM Y-70)</name>
    <name type="common">Yeast</name>
    <name type="synonym">Yamadazyma tenuis</name>
    <dbReference type="NCBI Taxonomy" id="590646"/>
    <lineage>
        <taxon>Eukaryota</taxon>
        <taxon>Fungi</taxon>
        <taxon>Dikarya</taxon>
        <taxon>Ascomycota</taxon>
        <taxon>Saccharomycotina</taxon>
        <taxon>Pichiomycetes</taxon>
        <taxon>Debaryomycetaceae</taxon>
        <taxon>Yamadazyma</taxon>
    </lineage>
</organism>
<name>G3AX68_CANTC</name>
<accession>G3AX68</accession>